<proteinExistence type="predicted"/>
<evidence type="ECO:0000313" key="2">
    <source>
        <dbReference type="Proteomes" id="UP000271098"/>
    </source>
</evidence>
<dbReference type="GO" id="GO:0005112">
    <property type="term" value="F:Notch binding"/>
    <property type="evidence" value="ECO:0007669"/>
    <property type="project" value="TreeGrafter"/>
</dbReference>
<dbReference type="OrthoDB" id="5816579at2759"/>
<dbReference type="WBParaSite" id="GPUH_0000709301-mRNA-1">
    <property type="protein sequence ID" value="GPUH_0000709301-mRNA-1"/>
    <property type="gene ID" value="GPUH_0000709301"/>
</dbReference>
<accession>A0A183DEE3</accession>
<reference evidence="1 2" key="2">
    <citation type="submission" date="2018-11" db="EMBL/GenBank/DDBJ databases">
        <authorList>
            <consortium name="Pathogen Informatics"/>
        </authorList>
    </citation>
    <scope>NUCLEOTIDE SEQUENCE [LARGE SCALE GENOMIC DNA]</scope>
</reference>
<reference evidence="3" key="1">
    <citation type="submission" date="2016-06" db="UniProtKB">
        <authorList>
            <consortium name="WormBaseParasite"/>
        </authorList>
    </citation>
    <scope>IDENTIFICATION</scope>
</reference>
<name>A0A183DEE3_9BILA</name>
<dbReference type="EMBL" id="UYRT01017731">
    <property type="protein sequence ID" value="VDK57146.1"/>
    <property type="molecule type" value="Genomic_DNA"/>
</dbReference>
<evidence type="ECO:0000313" key="3">
    <source>
        <dbReference type="WBParaSite" id="GPUH_0000709301-mRNA-1"/>
    </source>
</evidence>
<dbReference type="PANTHER" id="PTHR35015:SF4">
    <property type="entry name" value="PROTEIN CBR-OSM-7"/>
    <property type="match status" value="1"/>
</dbReference>
<dbReference type="AlphaFoldDB" id="A0A183DEE3"/>
<dbReference type="PANTHER" id="PTHR35015">
    <property type="entry name" value="PROTEIN CBR-OSM-7-RELATED"/>
    <property type="match status" value="1"/>
</dbReference>
<organism evidence="3">
    <name type="scientific">Gongylonema pulchrum</name>
    <dbReference type="NCBI Taxonomy" id="637853"/>
    <lineage>
        <taxon>Eukaryota</taxon>
        <taxon>Metazoa</taxon>
        <taxon>Ecdysozoa</taxon>
        <taxon>Nematoda</taxon>
        <taxon>Chromadorea</taxon>
        <taxon>Rhabditida</taxon>
        <taxon>Spirurina</taxon>
        <taxon>Spiruromorpha</taxon>
        <taxon>Spiruroidea</taxon>
        <taxon>Gongylonematidae</taxon>
        <taxon>Gongylonema</taxon>
    </lineage>
</organism>
<dbReference type="GO" id="GO:0005615">
    <property type="term" value="C:extracellular space"/>
    <property type="evidence" value="ECO:0007669"/>
    <property type="project" value="TreeGrafter"/>
</dbReference>
<gene>
    <name evidence="1" type="ORF">GPUH_LOCUS7084</name>
</gene>
<sequence length="131" mass="15203">MPLFLQTCRMWYTFCPKYKQYHYASQFIYSKSQKGKVNPGRALPSGSLPERDIPIPFVGGLLSRALHAARNRQSRAVNEVKTLRDFVEADNGLQLKRQGLQTDVGRSPLWGWDPHVRKLSLHQRPRFDFQC</sequence>
<protein>
    <submittedName>
        <fullName evidence="3">Carn_acyltransf domain-containing protein</fullName>
    </submittedName>
</protein>
<dbReference type="GO" id="GO:0045747">
    <property type="term" value="P:positive regulation of Notch signaling pathway"/>
    <property type="evidence" value="ECO:0007669"/>
    <property type="project" value="TreeGrafter"/>
</dbReference>
<dbReference type="InterPro" id="IPR053124">
    <property type="entry name" value="Notch_signaling_modulators"/>
</dbReference>
<dbReference type="Proteomes" id="UP000271098">
    <property type="component" value="Unassembled WGS sequence"/>
</dbReference>
<keyword evidence="2" id="KW-1185">Reference proteome</keyword>
<evidence type="ECO:0000313" key="1">
    <source>
        <dbReference type="EMBL" id="VDK57146.1"/>
    </source>
</evidence>